<dbReference type="EMBL" id="JAELUP010000117">
    <property type="protein sequence ID" value="MBJ6364172.1"/>
    <property type="molecule type" value="Genomic_DNA"/>
</dbReference>
<dbReference type="RefSeq" id="WP_199021773.1">
    <property type="nucleotide sequence ID" value="NZ_JAELUP010000117.1"/>
</dbReference>
<proteinExistence type="predicted"/>
<name>A0A934J3P7_9BACL</name>
<gene>
    <name evidence="1" type="ORF">JFN88_23430</name>
</gene>
<dbReference type="AlphaFoldDB" id="A0A934J3P7"/>
<accession>A0A934J3P7</accession>
<dbReference type="Proteomes" id="UP000640274">
    <property type="component" value="Unassembled WGS sequence"/>
</dbReference>
<keyword evidence="2" id="KW-1185">Reference proteome</keyword>
<evidence type="ECO:0000313" key="2">
    <source>
        <dbReference type="Proteomes" id="UP000640274"/>
    </source>
</evidence>
<organism evidence="1 2">
    <name type="scientific">Paenibacillus roseus</name>
    <dbReference type="NCBI Taxonomy" id="2798579"/>
    <lineage>
        <taxon>Bacteria</taxon>
        <taxon>Bacillati</taxon>
        <taxon>Bacillota</taxon>
        <taxon>Bacilli</taxon>
        <taxon>Bacillales</taxon>
        <taxon>Paenibacillaceae</taxon>
        <taxon>Paenibacillus</taxon>
    </lineage>
</organism>
<sequence>MTPELAELHRRITDKIAQLNKRISFRERPTYFDESERISRFHAEAYVYENVLKMIAEVSE</sequence>
<protein>
    <submittedName>
        <fullName evidence="1">Uncharacterized protein</fullName>
    </submittedName>
</protein>
<evidence type="ECO:0000313" key="1">
    <source>
        <dbReference type="EMBL" id="MBJ6364172.1"/>
    </source>
</evidence>
<comment type="caution">
    <text evidence="1">The sequence shown here is derived from an EMBL/GenBank/DDBJ whole genome shotgun (WGS) entry which is preliminary data.</text>
</comment>
<reference evidence="1" key="1">
    <citation type="submission" date="2020-12" db="EMBL/GenBank/DDBJ databases">
        <authorList>
            <person name="Huq M.A."/>
        </authorList>
    </citation>
    <scope>NUCLEOTIDE SEQUENCE</scope>
    <source>
        <strain evidence="1">MAHUQ-46</strain>
    </source>
</reference>